<evidence type="ECO:0000313" key="1">
    <source>
        <dbReference type="EMBL" id="SMH72426.1"/>
    </source>
</evidence>
<dbReference type="AlphaFoldDB" id="A0A2H1FI33"/>
<proteinExistence type="predicted"/>
<protein>
    <submittedName>
        <fullName evidence="1">Uncharacterized protein</fullName>
    </submittedName>
</protein>
<dbReference type="EMBL" id="LT841358">
    <property type="protein sequence ID" value="SMH72426.1"/>
    <property type="molecule type" value="Genomic_DNA"/>
</dbReference>
<organism evidence="1 2">
    <name type="scientific">Candidatus Nitrosotalea okcheonensis</name>
    <dbReference type="NCBI Taxonomy" id="1903276"/>
    <lineage>
        <taxon>Archaea</taxon>
        <taxon>Nitrososphaerota</taxon>
        <taxon>Nitrososphaeria</taxon>
        <taxon>Nitrosotaleales</taxon>
        <taxon>Nitrosotaleaceae</taxon>
        <taxon>Nitrosotalea</taxon>
    </lineage>
</organism>
<reference evidence="2" key="1">
    <citation type="submission" date="2017-03" db="EMBL/GenBank/DDBJ databases">
        <authorList>
            <person name="Herbold C."/>
        </authorList>
    </citation>
    <scope>NUCLEOTIDE SEQUENCE [LARGE SCALE GENOMIC DNA]</scope>
</reference>
<sequence length="49" mass="5370">MIITIGIAIMAIGFGVYFSETETTPPKQLEGHYHQIQVNDNVAIGEKHG</sequence>
<dbReference type="RefSeq" id="WP_157928190.1">
    <property type="nucleotide sequence ID" value="NZ_LT841358.1"/>
</dbReference>
<gene>
    <name evidence="1" type="ORF">NCS_30266</name>
</gene>
<accession>A0A2H1FI33</accession>
<name>A0A2H1FI33_9ARCH</name>
<keyword evidence="2" id="KW-1185">Reference proteome</keyword>
<evidence type="ECO:0000313" key="2">
    <source>
        <dbReference type="Proteomes" id="UP000230607"/>
    </source>
</evidence>
<dbReference type="Proteomes" id="UP000230607">
    <property type="component" value="Chromosome 1"/>
</dbReference>